<dbReference type="EMBL" id="JAACLJ010000004">
    <property type="protein sequence ID" value="KAF4587890.1"/>
    <property type="molecule type" value="Genomic_DNA"/>
</dbReference>
<keyword evidence="2" id="KW-1185">Reference proteome</keyword>
<name>A0A8H4Q791_9HYPO</name>
<evidence type="ECO:0000313" key="2">
    <source>
        <dbReference type="Proteomes" id="UP000562929"/>
    </source>
</evidence>
<sequence>MSSSIGWLRSWHGRDLFEHFRLVSWPDCYSAMLYMSRPKLFESNFRSEDPCKNLAPRFRHTPNFVFSTCKNPISSGYGSVRASRRKGTARALTILSIHCVGSLRPAA</sequence>
<gene>
    <name evidence="1" type="ORF">GQ602_004583</name>
</gene>
<dbReference type="Proteomes" id="UP000562929">
    <property type="component" value="Unassembled WGS sequence"/>
</dbReference>
<organism evidence="1 2">
    <name type="scientific">Ophiocordyceps camponoti-floridani</name>
    <dbReference type="NCBI Taxonomy" id="2030778"/>
    <lineage>
        <taxon>Eukaryota</taxon>
        <taxon>Fungi</taxon>
        <taxon>Dikarya</taxon>
        <taxon>Ascomycota</taxon>
        <taxon>Pezizomycotina</taxon>
        <taxon>Sordariomycetes</taxon>
        <taxon>Hypocreomycetidae</taxon>
        <taxon>Hypocreales</taxon>
        <taxon>Ophiocordycipitaceae</taxon>
        <taxon>Ophiocordyceps</taxon>
    </lineage>
</organism>
<dbReference type="AlphaFoldDB" id="A0A8H4Q791"/>
<accession>A0A8H4Q791</accession>
<proteinExistence type="predicted"/>
<evidence type="ECO:0000313" key="1">
    <source>
        <dbReference type="EMBL" id="KAF4587890.1"/>
    </source>
</evidence>
<reference evidence="1 2" key="1">
    <citation type="journal article" date="2020" name="G3 (Bethesda)">
        <title>Genetic Underpinnings of Host Manipulation by Ophiocordyceps as Revealed by Comparative Transcriptomics.</title>
        <authorList>
            <person name="Will I."/>
            <person name="Das B."/>
            <person name="Trinh T."/>
            <person name="Brachmann A."/>
            <person name="Ohm R.A."/>
            <person name="de Bekker C."/>
        </authorList>
    </citation>
    <scope>NUCLEOTIDE SEQUENCE [LARGE SCALE GENOMIC DNA]</scope>
    <source>
        <strain evidence="1 2">EC05</strain>
    </source>
</reference>
<protein>
    <submittedName>
        <fullName evidence="1">Uncharacterized protein</fullName>
    </submittedName>
</protein>
<comment type="caution">
    <text evidence="1">The sequence shown here is derived from an EMBL/GenBank/DDBJ whole genome shotgun (WGS) entry which is preliminary data.</text>
</comment>